<feature type="domain" description="Phospholipase/carboxylesterase/thioesterase" evidence="16">
    <location>
        <begin position="3"/>
        <end position="216"/>
    </location>
</feature>
<feature type="compositionally biased region" description="Polar residues" evidence="15">
    <location>
        <begin position="249"/>
        <end position="272"/>
    </location>
</feature>
<evidence type="ECO:0000256" key="13">
    <source>
        <dbReference type="ARBA" id="ARBA00031195"/>
    </source>
</evidence>
<dbReference type="EC" id="3.1.2.22" evidence="4"/>
<feature type="region of interest" description="Disordered" evidence="15">
    <location>
        <begin position="242"/>
        <end position="284"/>
    </location>
</feature>
<evidence type="ECO:0000256" key="2">
    <source>
        <dbReference type="ARBA" id="ARBA00004496"/>
    </source>
</evidence>
<dbReference type="GO" id="GO:0005634">
    <property type="term" value="C:nucleus"/>
    <property type="evidence" value="ECO:0007669"/>
    <property type="project" value="UniProtKB-SubCell"/>
</dbReference>
<organism evidence="18 19">
    <name type="scientific">Rhodotorula paludigena</name>
    <dbReference type="NCBI Taxonomy" id="86838"/>
    <lineage>
        <taxon>Eukaryota</taxon>
        <taxon>Fungi</taxon>
        <taxon>Dikarya</taxon>
        <taxon>Basidiomycota</taxon>
        <taxon>Pucciniomycotina</taxon>
        <taxon>Microbotryomycetes</taxon>
        <taxon>Sporidiobolales</taxon>
        <taxon>Sporidiobolaceae</taxon>
        <taxon>Rhodotorula</taxon>
    </lineage>
</organism>
<dbReference type="Gene3D" id="3.40.50.1820">
    <property type="entry name" value="alpha/beta hydrolase"/>
    <property type="match status" value="2"/>
</dbReference>
<dbReference type="GO" id="GO:0006631">
    <property type="term" value="P:fatty acid metabolic process"/>
    <property type="evidence" value="ECO:0007669"/>
    <property type="project" value="UniProtKB-KW"/>
</dbReference>
<dbReference type="Gene3D" id="3.10.129.10">
    <property type="entry name" value="Hotdog Thioesterase"/>
    <property type="match status" value="1"/>
</dbReference>
<keyword evidence="10" id="KW-0443">Lipid metabolism</keyword>
<dbReference type="InterPro" id="IPR006683">
    <property type="entry name" value="Thioestr_dom"/>
</dbReference>
<dbReference type="SUPFAM" id="SSF54637">
    <property type="entry name" value="Thioesterase/thiol ester dehydrase-isomerase"/>
    <property type="match status" value="1"/>
</dbReference>
<proteinExistence type="inferred from homology"/>
<evidence type="ECO:0000256" key="10">
    <source>
        <dbReference type="ARBA" id="ARBA00023098"/>
    </source>
</evidence>
<keyword evidence="11" id="KW-0539">Nucleus</keyword>
<dbReference type="SUPFAM" id="SSF53474">
    <property type="entry name" value="alpha/beta-Hydrolases"/>
    <property type="match status" value="2"/>
</dbReference>
<evidence type="ECO:0000256" key="12">
    <source>
        <dbReference type="ARBA" id="ARBA00029392"/>
    </source>
</evidence>
<evidence type="ECO:0000256" key="9">
    <source>
        <dbReference type="ARBA" id="ARBA00022832"/>
    </source>
</evidence>
<feature type="domain" description="Phospholipase/carboxylesterase/thioesterase" evidence="16">
    <location>
        <begin position="299"/>
        <end position="457"/>
    </location>
</feature>
<evidence type="ECO:0000313" key="18">
    <source>
        <dbReference type="EMBL" id="GJN93204.1"/>
    </source>
</evidence>
<evidence type="ECO:0000256" key="11">
    <source>
        <dbReference type="ARBA" id="ARBA00023242"/>
    </source>
</evidence>
<sequence>MTSPIIIEATGKHTASIIFSHGLGDTARGWVPLAQTLSRKAQFAHIRFVLPTAPVQPVTANGGYRMTSWFDIQDFNPRQGIIAEDDQGMLASVRTIQGLIADEVDRGIPSERVLVGGFSQGAVIGYLTGMTSERKLAGIVALSGFLGMAGKVKSMLTEHATKLPVFHGHGDSDSVVEYKWGKQTVDTIKEFGFKDVEFKTYPGMDHGFCEEEQRDLEAAALVALLSFAILRLFRPLSSLPASLSRAPTRSMTTSASAERTAPTAQGRKSSVEQPKMDRPVVLRPEEGQAHRATVIWSQFDVFVPNTPPPLEDTEGMLVSVGEIQELVRKEVEEEGIEEGKVLLGGFSQGGILSLLTGLTSERKLAGICCLSGLLGMTHEDKIKPLVTAASSSIPIFWGHGTDDTVIRYERAEHGRKYLVESLGRKKVEGDFEFRKYEGLPHSLGQDELRDVVEWMKKRLAASAWTPRHALSSSSRPTPASPAAGAARAPRRSLFLLSTALVSTGVLAGYGLALAAPRPPLVSLVFPVPTPHPPSRDSPEAVENADVIERGLQSLDVVRRLKQEVAPVPLLDDGPTSISPAGAQTTSLTEAAAHPQPATSDAATPLAPRYTVSRPYASTPAGPHSLSGYALRGPGKFAVPPLVFTTHDKRENVIVLHVGGGMCGHEGVVHGGLLATVLDEAMGRTALLNLPTNIGVTATLSLKYKKPTFANQYLVIRTELVEQKGRKARVKACIENTEGETLVEAESLFVEPRFAQFLSNSSVREALK</sequence>
<feature type="compositionally biased region" description="Basic and acidic residues" evidence="15">
    <location>
        <begin position="274"/>
        <end position="284"/>
    </location>
</feature>
<dbReference type="EMBL" id="BQKY01000013">
    <property type="protein sequence ID" value="GJN93204.1"/>
    <property type="molecule type" value="Genomic_DNA"/>
</dbReference>
<evidence type="ECO:0000313" key="19">
    <source>
        <dbReference type="Proteomes" id="UP001342314"/>
    </source>
</evidence>
<comment type="function">
    <text evidence="12">Hydrolyzes fatty acids from S-acylated cysteine residues in proteins with a strong preference for palmitoylated G-alpha proteins over other acyl substrates. Mediates the deacylation of G-alpha proteins such as GPA1 in vivo, but has weak or no activity toward palmitoylated Ras proteins. Has weak lysophospholipase activity in vitro; however such activity may not exist in vivo.</text>
</comment>
<evidence type="ECO:0000256" key="5">
    <source>
        <dbReference type="ARBA" id="ARBA00014923"/>
    </source>
</evidence>
<evidence type="ECO:0000256" key="3">
    <source>
        <dbReference type="ARBA" id="ARBA00006499"/>
    </source>
</evidence>
<accession>A0AAV5GRR6</accession>
<dbReference type="InterPro" id="IPR029069">
    <property type="entry name" value="HotDog_dom_sf"/>
</dbReference>
<comment type="subcellular location">
    <subcellularLocation>
        <location evidence="2">Cytoplasm</location>
    </subcellularLocation>
    <subcellularLocation>
        <location evidence="1">Nucleus</location>
    </subcellularLocation>
</comment>
<keyword evidence="19" id="KW-1185">Reference proteome</keyword>
<evidence type="ECO:0000256" key="4">
    <source>
        <dbReference type="ARBA" id="ARBA00012423"/>
    </source>
</evidence>
<dbReference type="FunFam" id="3.40.50.1820:FF:000276">
    <property type="entry name" value="Acyl-protein thioesterase 1"/>
    <property type="match status" value="1"/>
</dbReference>
<dbReference type="InterPro" id="IPR003140">
    <property type="entry name" value="PLipase/COase/thioEstase"/>
</dbReference>
<gene>
    <name evidence="18" type="ORF">Rhopal_006251-T1</name>
</gene>
<evidence type="ECO:0000256" key="8">
    <source>
        <dbReference type="ARBA" id="ARBA00022801"/>
    </source>
</evidence>
<dbReference type="Pfam" id="PF03061">
    <property type="entry name" value="4HBT"/>
    <property type="match status" value="1"/>
</dbReference>
<dbReference type="InterPro" id="IPR029058">
    <property type="entry name" value="AB_hydrolase_fold"/>
</dbReference>
<dbReference type="Pfam" id="PF02230">
    <property type="entry name" value="Abhydrolase_2"/>
    <property type="match status" value="2"/>
</dbReference>
<dbReference type="AlphaFoldDB" id="A0AAV5GRR6"/>
<reference evidence="18 19" key="1">
    <citation type="submission" date="2021-12" db="EMBL/GenBank/DDBJ databases">
        <title>High titer production of polyol ester of fatty acids by Rhodotorula paludigena BS15 towards product separation-free biomass refinery.</title>
        <authorList>
            <person name="Mano J."/>
            <person name="Ono H."/>
            <person name="Tanaka T."/>
            <person name="Naito K."/>
            <person name="Sushida H."/>
            <person name="Ike M."/>
            <person name="Tokuyasu K."/>
            <person name="Kitaoka M."/>
        </authorList>
    </citation>
    <scope>NUCLEOTIDE SEQUENCE [LARGE SCALE GENOMIC DNA]</scope>
    <source>
        <strain evidence="18 19">BS15</strain>
    </source>
</reference>
<evidence type="ECO:0000259" key="16">
    <source>
        <dbReference type="Pfam" id="PF02230"/>
    </source>
</evidence>
<dbReference type="PANTHER" id="PTHR10655">
    <property type="entry name" value="LYSOPHOSPHOLIPASE-RELATED"/>
    <property type="match status" value="1"/>
</dbReference>
<evidence type="ECO:0000256" key="6">
    <source>
        <dbReference type="ARBA" id="ARBA00022487"/>
    </source>
</evidence>
<dbReference type="CDD" id="cd03443">
    <property type="entry name" value="PaaI_thioesterase"/>
    <property type="match status" value="1"/>
</dbReference>
<evidence type="ECO:0000256" key="15">
    <source>
        <dbReference type="SAM" id="MobiDB-lite"/>
    </source>
</evidence>
<evidence type="ECO:0000256" key="1">
    <source>
        <dbReference type="ARBA" id="ARBA00004123"/>
    </source>
</evidence>
<dbReference type="PANTHER" id="PTHR10655:SF17">
    <property type="entry name" value="LYSOPHOSPHOLIPASE-LIKE PROTEIN 1"/>
    <property type="match status" value="1"/>
</dbReference>
<feature type="domain" description="Thioesterase" evidence="17">
    <location>
        <begin position="666"/>
        <end position="740"/>
    </location>
</feature>
<evidence type="ECO:0000259" key="17">
    <source>
        <dbReference type="Pfam" id="PF03061"/>
    </source>
</evidence>
<dbReference type="GO" id="GO:0005737">
    <property type="term" value="C:cytoplasm"/>
    <property type="evidence" value="ECO:0007669"/>
    <property type="project" value="UniProtKB-SubCell"/>
</dbReference>
<keyword evidence="6" id="KW-0719">Serine esterase</keyword>
<dbReference type="InterPro" id="IPR050565">
    <property type="entry name" value="LYPA1-2/EST-like"/>
</dbReference>
<evidence type="ECO:0000256" key="14">
    <source>
        <dbReference type="ARBA" id="ARBA00047337"/>
    </source>
</evidence>
<protein>
    <recommendedName>
        <fullName evidence="5">Acyl-protein thioesterase 1</fullName>
        <ecNumber evidence="4">3.1.2.22</ecNumber>
    </recommendedName>
    <alternativeName>
        <fullName evidence="13">Palmitoyl-protein hydrolase</fullName>
    </alternativeName>
</protein>
<comment type="caution">
    <text evidence="18">The sequence shown here is derived from an EMBL/GenBank/DDBJ whole genome shotgun (WGS) entry which is preliminary data.</text>
</comment>
<comment type="catalytic activity">
    <reaction evidence="14">
        <text>S-hexadecanoyl-L-cysteinyl-[protein] + H2O = L-cysteinyl-[protein] + hexadecanoate + H(+)</text>
        <dbReference type="Rhea" id="RHEA:19233"/>
        <dbReference type="Rhea" id="RHEA-COMP:10131"/>
        <dbReference type="Rhea" id="RHEA-COMP:11032"/>
        <dbReference type="ChEBI" id="CHEBI:7896"/>
        <dbReference type="ChEBI" id="CHEBI:15377"/>
        <dbReference type="ChEBI" id="CHEBI:15378"/>
        <dbReference type="ChEBI" id="CHEBI:29950"/>
        <dbReference type="ChEBI" id="CHEBI:74151"/>
        <dbReference type="EC" id="3.1.2.22"/>
    </reaction>
</comment>
<evidence type="ECO:0000256" key="7">
    <source>
        <dbReference type="ARBA" id="ARBA00022490"/>
    </source>
</evidence>
<name>A0AAV5GRR6_9BASI</name>
<feature type="region of interest" description="Disordered" evidence="15">
    <location>
        <begin position="570"/>
        <end position="605"/>
    </location>
</feature>
<keyword evidence="8" id="KW-0378">Hydrolase</keyword>
<dbReference type="GO" id="GO:0008474">
    <property type="term" value="F:palmitoyl-(protein) hydrolase activity"/>
    <property type="evidence" value="ECO:0007669"/>
    <property type="project" value="UniProtKB-EC"/>
</dbReference>
<keyword evidence="9" id="KW-0276">Fatty acid metabolism</keyword>
<feature type="compositionally biased region" description="Polar residues" evidence="15">
    <location>
        <begin position="575"/>
        <end position="588"/>
    </location>
</feature>
<comment type="similarity">
    <text evidence="3">Belongs to the AB hydrolase superfamily. AB hydrolase 2 family.</text>
</comment>
<keyword evidence="7" id="KW-0963">Cytoplasm</keyword>
<dbReference type="Proteomes" id="UP001342314">
    <property type="component" value="Unassembled WGS sequence"/>
</dbReference>
<dbReference type="GO" id="GO:0052689">
    <property type="term" value="F:carboxylic ester hydrolase activity"/>
    <property type="evidence" value="ECO:0007669"/>
    <property type="project" value="UniProtKB-KW"/>
</dbReference>